<feature type="region of interest" description="Disordered" evidence="1">
    <location>
        <begin position="57"/>
        <end position="78"/>
    </location>
</feature>
<name>A0A6C0I2A2_9ZZZZ</name>
<accession>A0A6C0I2A2</accession>
<dbReference type="EMBL" id="MN740079">
    <property type="protein sequence ID" value="QHT87004.1"/>
    <property type="molecule type" value="Genomic_DNA"/>
</dbReference>
<evidence type="ECO:0000256" key="1">
    <source>
        <dbReference type="SAM" id="MobiDB-lite"/>
    </source>
</evidence>
<reference evidence="2" key="1">
    <citation type="journal article" date="2020" name="Nature">
        <title>Giant virus diversity and host interactions through global metagenomics.</title>
        <authorList>
            <person name="Schulz F."/>
            <person name="Roux S."/>
            <person name="Paez-Espino D."/>
            <person name="Jungbluth S."/>
            <person name="Walsh D.A."/>
            <person name="Denef V.J."/>
            <person name="McMahon K.D."/>
            <person name="Konstantinidis K.T."/>
            <person name="Eloe-Fadrosh E.A."/>
            <person name="Kyrpides N.C."/>
            <person name="Woyke T."/>
        </authorList>
    </citation>
    <scope>NUCLEOTIDE SEQUENCE</scope>
    <source>
        <strain evidence="2">GVMAG-M-3300023184-18</strain>
    </source>
</reference>
<proteinExistence type="predicted"/>
<sequence>MSNEISLKQNMQLITFENINDLKPNDEIFFYDEKTGTFVKLNTYAAILEEKSKIDSKENEASAKKQSDRRSSSAQAEIDGPIGAPKALAVVVLKDKKYKFAFYKLQKKNISIQTGGEVVSNFERISGTQTYEDVWVYVPLFMPRYFDDEHKPKIDMTGTLSIALGDVHASTFNVDHFMSAVRRDENLTTPIALISFDMGDNITYEELERYQGTNFKLTRWITPVKLSNPKCFYVDNERCQMVIQSDIESKKVEIDTLSLNKTISEMQPNVITWNKTIADMNKLFEDEKMKVLKQVEDANKPTFFSIKNKRLAKIAKEQQERVTELHKIYLPKIKDATEALAKFSQFTVKKNSLDTQIRAINQPIGKSDIINFGSDHVNPIFFIDSPEMSKNRLLLLVADECKKSKGAVAAAAGGKCRKYTLQRRRNRGVKKTINKNKKNKKYSSIRIRRKYILRRNNTRRKL</sequence>
<dbReference type="AlphaFoldDB" id="A0A6C0I2A2"/>
<protein>
    <submittedName>
        <fullName evidence="2">Uncharacterized protein</fullName>
    </submittedName>
</protein>
<evidence type="ECO:0000313" key="2">
    <source>
        <dbReference type="EMBL" id="QHT87004.1"/>
    </source>
</evidence>
<feature type="compositionally biased region" description="Basic and acidic residues" evidence="1">
    <location>
        <begin position="57"/>
        <end position="71"/>
    </location>
</feature>
<organism evidence="2">
    <name type="scientific">viral metagenome</name>
    <dbReference type="NCBI Taxonomy" id="1070528"/>
    <lineage>
        <taxon>unclassified sequences</taxon>
        <taxon>metagenomes</taxon>
        <taxon>organismal metagenomes</taxon>
    </lineage>
</organism>